<protein>
    <submittedName>
        <fullName evidence="3">Arsenic resistance N-acetyltransferase ArsN2</fullName>
    </submittedName>
</protein>
<reference evidence="3 4" key="1">
    <citation type="submission" date="2023-05" db="EMBL/GenBank/DDBJ databases">
        <authorList>
            <person name="Zhang X."/>
        </authorList>
    </citation>
    <scope>NUCLEOTIDE SEQUENCE [LARGE SCALE GENOMIC DNA]</scope>
    <source>
        <strain evidence="3 4">DM2B3-1</strain>
    </source>
</reference>
<comment type="caution">
    <text evidence="3">The sequence shown here is derived from an EMBL/GenBank/DDBJ whole genome shotgun (WGS) entry which is preliminary data.</text>
</comment>
<dbReference type="Proteomes" id="UP001228581">
    <property type="component" value="Unassembled WGS sequence"/>
</dbReference>
<evidence type="ECO:0000259" key="2">
    <source>
        <dbReference type="PROSITE" id="PS51186"/>
    </source>
</evidence>
<gene>
    <name evidence="3" type="primary">arsN2</name>
    <name evidence="3" type="ORF">QNI19_25405</name>
</gene>
<dbReference type="PROSITE" id="PS51186">
    <property type="entry name" value="GNAT"/>
    <property type="match status" value="1"/>
</dbReference>
<dbReference type="SUPFAM" id="SSF55729">
    <property type="entry name" value="Acyl-CoA N-acyltransferases (Nat)"/>
    <property type="match status" value="1"/>
</dbReference>
<dbReference type="PANTHER" id="PTHR13947">
    <property type="entry name" value="GNAT FAMILY N-ACETYLTRANSFERASE"/>
    <property type="match status" value="1"/>
</dbReference>
<dbReference type="NCBIfam" id="NF040501">
    <property type="entry name" value="resist_ArsN2"/>
    <property type="match status" value="1"/>
</dbReference>
<dbReference type="EMBL" id="JASJOT010000021">
    <property type="protein sequence ID" value="MDJ1496300.1"/>
    <property type="molecule type" value="Genomic_DNA"/>
</dbReference>
<evidence type="ECO:0000256" key="1">
    <source>
        <dbReference type="ARBA" id="ARBA00022679"/>
    </source>
</evidence>
<evidence type="ECO:0000313" key="4">
    <source>
        <dbReference type="Proteomes" id="UP001228581"/>
    </source>
</evidence>
<dbReference type="InterPro" id="IPR050769">
    <property type="entry name" value="NAT_camello-type"/>
</dbReference>
<dbReference type="InterPro" id="IPR016181">
    <property type="entry name" value="Acyl_CoA_acyltransferase"/>
</dbReference>
<name>A0ABT7CRD4_9BACT</name>
<evidence type="ECO:0000313" key="3">
    <source>
        <dbReference type="EMBL" id="MDJ1496300.1"/>
    </source>
</evidence>
<dbReference type="InterPro" id="IPR000182">
    <property type="entry name" value="GNAT_dom"/>
</dbReference>
<dbReference type="CDD" id="cd04301">
    <property type="entry name" value="NAT_SF"/>
    <property type="match status" value="1"/>
</dbReference>
<organism evidence="3 4">
    <name type="scientific">Xanthocytophaga flava</name>
    <dbReference type="NCBI Taxonomy" id="3048013"/>
    <lineage>
        <taxon>Bacteria</taxon>
        <taxon>Pseudomonadati</taxon>
        <taxon>Bacteroidota</taxon>
        <taxon>Cytophagia</taxon>
        <taxon>Cytophagales</taxon>
        <taxon>Rhodocytophagaceae</taxon>
        <taxon>Xanthocytophaga</taxon>
    </lineage>
</organism>
<dbReference type="PANTHER" id="PTHR13947:SF37">
    <property type="entry name" value="LD18367P"/>
    <property type="match status" value="1"/>
</dbReference>
<dbReference type="Gene3D" id="3.40.630.30">
    <property type="match status" value="1"/>
</dbReference>
<proteinExistence type="predicted"/>
<feature type="domain" description="N-acetyltransferase" evidence="2">
    <location>
        <begin position="18"/>
        <end position="161"/>
    </location>
</feature>
<keyword evidence="4" id="KW-1185">Reference proteome</keyword>
<dbReference type="Pfam" id="PF13508">
    <property type="entry name" value="Acetyltransf_7"/>
    <property type="match status" value="1"/>
</dbReference>
<keyword evidence="1" id="KW-0808">Transferase</keyword>
<sequence length="161" mass="18188">MLERRSHVVEYTSDDSILEIKRIESGDLENITQLLTDAHLPISDLPSGLPHFFKAIPDKGGQIAGIVGLELYGPYALLRSLVVHSTFRNKKTGYQLVQHAQKYASEQGVKELYLITNTAEGYFERLGYNRVERNVVPKEIQETQQFQGVCPSSATVMCYRL</sequence>
<accession>A0ABT7CRD4</accession>